<comment type="cofactor">
    <cofactor evidence="2">
        <name>Mg(2+)</name>
        <dbReference type="ChEBI" id="CHEBI:18420"/>
    </cofactor>
</comment>
<comment type="cofactor">
    <cofactor evidence="1">
        <name>Mn(2+)</name>
        <dbReference type="ChEBI" id="CHEBI:29035"/>
    </cofactor>
</comment>
<dbReference type="GO" id="GO:0005524">
    <property type="term" value="F:ATP binding"/>
    <property type="evidence" value="ECO:0007669"/>
    <property type="project" value="UniProtKB-KW"/>
</dbReference>
<keyword evidence="6" id="KW-0692">RNA repair</keyword>
<gene>
    <name evidence="12" type="ORF">ACJMK2_020042</name>
</gene>
<reference evidence="12 13" key="1">
    <citation type="submission" date="2024-11" db="EMBL/GenBank/DDBJ databases">
        <title>Chromosome-level genome assembly of the freshwater bivalve Anodonta woodiana.</title>
        <authorList>
            <person name="Chen X."/>
        </authorList>
    </citation>
    <scope>NUCLEOTIDE SEQUENCE [LARGE SCALE GENOMIC DNA]</scope>
    <source>
        <strain evidence="12">MN2024</strain>
        <tissue evidence="12">Gills</tissue>
    </source>
</reference>
<evidence type="ECO:0000256" key="3">
    <source>
        <dbReference type="ARBA" id="ARBA00012724"/>
    </source>
</evidence>
<sequence>MENYGTVQQKISCAFETAVLDEPSGKRDYQLFKVVATDVLKRSAADSDIFTALATEKLDGTCVYIKQYNGLPWLWARFDRKPNKNAEKRFKKFQTQQSKGDNSDLHAKFKWNPVKDFKQVPDDWIPADGIEVVDGFPQPDDIGHTPGWVPVDPKCRHHCWHLSAVNLNKGVGLFLRQDEESSERLLIEAIPLSELEGCTAELIGTNINANSYGIGSKKCPIHLLVVHGAIMVNEPPAVDGQVIREWFKTSKAAAIEGIVWHCRNKKLFKLHRHHINQPWPIKMPALASRNVRIIVDDSKFQLNDIKSLLCRFGEHNGAICDSLQNLQDILLPEDNESKESDENSKIT</sequence>
<evidence type="ECO:0000256" key="5">
    <source>
        <dbReference type="ARBA" id="ARBA00022741"/>
    </source>
</evidence>
<comment type="catalytic activity">
    <reaction evidence="8">
        <text>ATP + (ribonucleotide)n-3'-hydroxyl + 5'-phospho-(ribonucleotide)m = (ribonucleotide)n+m + AMP + diphosphate.</text>
        <dbReference type="EC" id="6.5.1.3"/>
    </reaction>
</comment>
<dbReference type="PANTHER" id="PTHR31219">
    <property type="entry name" value="CHROMOSOME 28 C12ORF29 HOMOLOG"/>
    <property type="match status" value="1"/>
</dbReference>
<name>A0ABD3TZJ0_SINWO</name>
<evidence type="ECO:0000256" key="11">
    <source>
        <dbReference type="ARBA" id="ARBA00045151"/>
    </source>
</evidence>
<evidence type="ECO:0000256" key="8">
    <source>
        <dbReference type="ARBA" id="ARBA00034038"/>
    </source>
</evidence>
<dbReference type="InterPro" id="IPR041211">
    <property type="entry name" value="RLIG1"/>
</dbReference>
<evidence type="ECO:0000256" key="9">
    <source>
        <dbReference type="ARBA" id="ARBA00035168"/>
    </source>
</evidence>
<dbReference type="Pfam" id="PF17720">
    <property type="entry name" value="RLIG1"/>
    <property type="match status" value="1"/>
</dbReference>
<keyword evidence="13" id="KW-1185">Reference proteome</keyword>
<protein>
    <recommendedName>
        <fullName evidence="9">RNA ligase 1</fullName>
        <ecNumber evidence="3">6.5.1.3</ecNumber>
    </recommendedName>
    <alternativeName>
        <fullName evidence="10">RNA ligase</fullName>
    </alternativeName>
</protein>
<comment type="caution">
    <text evidence="12">The sequence shown here is derived from an EMBL/GenBank/DDBJ whole genome shotgun (WGS) entry which is preliminary data.</text>
</comment>
<accession>A0ABD3TZJ0</accession>
<evidence type="ECO:0000313" key="12">
    <source>
        <dbReference type="EMBL" id="KAL3841966.1"/>
    </source>
</evidence>
<dbReference type="PANTHER" id="PTHR31219:SF2">
    <property type="entry name" value="RNA LIGASE 1"/>
    <property type="match status" value="1"/>
</dbReference>
<dbReference type="EMBL" id="JBJQND010000017">
    <property type="protein sequence ID" value="KAL3841966.1"/>
    <property type="molecule type" value="Genomic_DNA"/>
</dbReference>
<dbReference type="GO" id="GO:0042245">
    <property type="term" value="P:RNA repair"/>
    <property type="evidence" value="ECO:0007669"/>
    <property type="project" value="UniProtKB-KW"/>
</dbReference>
<evidence type="ECO:0000256" key="10">
    <source>
        <dbReference type="ARBA" id="ARBA00035432"/>
    </source>
</evidence>
<proteinExistence type="predicted"/>
<comment type="function">
    <text evidence="11">Functions as an RNA ligase, in vitro. The ligation reaction entails three nucleotidyl transfer steps. In the first step, the RNA ligase reacts with ATP in the absence of nucleic acid to form a covalent ligase-AMP intermediate and release pyrophosphate. In step 2, the ligase-AMP binds to the nucleic acid and transfers the adenylate to the 5'-PO4 terminus to form an adenylylated intermediate. In step 3, the RNA ligase directs the attack of the 3'-OH on the 5'-phosphoanhydride linkage, resulting in a repaired 3'-5' phosphodiester and release of AMP. Exhibits selectivity for single-stranded RNA substrates and may not have nick-sealing activity on double-stranded DNA-RNA hybrids. May play a role in maintaining RNA integrity under stress conditions, for example in response to reactive oxygen species (ROS).</text>
</comment>
<evidence type="ECO:0000256" key="2">
    <source>
        <dbReference type="ARBA" id="ARBA00001946"/>
    </source>
</evidence>
<dbReference type="GO" id="GO:0003972">
    <property type="term" value="F:RNA ligase (ATP) activity"/>
    <property type="evidence" value="ECO:0007669"/>
    <property type="project" value="UniProtKB-EC"/>
</dbReference>
<evidence type="ECO:0000256" key="6">
    <source>
        <dbReference type="ARBA" id="ARBA00022800"/>
    </source>
</evidence>
<keyword evidence="5" id="KW-0547">Nucleotide-binding</keyword>
<evidence type="ECO:0000256" key="7">
    <source>
        <dbReference type="ARBA" id="ARBA00022840"/>
    </source>
</evidence>
<evidence type="ECO:0000256" key="4">
    <source>
        <dbReference type="ARBA" id="ARBA00022598"/>
    </source>
</evidence>
<dbReference type="EC" id="6.5.1.3" evidence="3"/>
<organism evidence="12 13">
    <name type="scientific">Sinanodonta woodiana</name>
    <name type="common">Chinese pond mussel</name>
    <name type="synonym">Anodonta woodiana</name>
    <dbReference type="NCBI Taxonomy" id="1069815"/>
    <lineage>
        <taxon>Eukaryota</taxon>
        <taxon>Metazoa</taxon>
        <taxon>Spiralia</taxon>
        <taxon>Lophotrochozoa</taxon>
        <taxon>Mollusca</taxon>
        <taxon>Bivalvia</taxon>
        <taxon>Autobranchia</taxon>
        <taxon>Heteroconchia</taxon>
        <taxon>Palaeoheterodonta</taxon>
        <taxon>Unionida</taxon>
        <taxon>Unionoidea</taxon>
        <taxon>Unionidae</taxon>
        <taxon>Unioninae</taxon>
        <taxon>Sinanodonta</taxon>
    </lineage>
</organism>
<evidence type="ECO:0000256" key="1">
    <source>
        <dbReference type="ARBA" id="ARBA00001936"/>
    </source>
</evidence>
<dbReference type="Proteomes" id="UP001634394">
    <property type="component" value="Unassembled WGS sequence"/>
</dbReference>
<keyword evidence="7" id="KW-0067">ATP-binding</keyword>
<dbReference type="AlphaFoldDB" id="A0ABD3TZJ0"/>
<keyword evidence="4" id="KW-0436">Ligase</keyword>
<evidence type="ECO:0000313" key="13">
    <source>
        <dbReference type="Proteomes" id="UP001634394"/>
    </source>
</evidence>